<proteinExistence type="predicted"/>
<evidence type="ECO:0000313" key="1">
    <source>
        <dbReference type="EMBL" id="KAL0915819.1"/>
    </source>
</evidence>
<keyword evidence="2" id="KW-1185">Reference proteome</keyword>
<sequence>MATTEPNRTEKENLFMPNTNYSCVYIEIEEGLTWLRPNGKWQGQSRTELYKIYIFVQEKAIGLATVCFPSDHNNLPNPEEPDGCDGAVNLTV</sequence>
<accession>A0ABD0UT98</accession>
<organism evidence="1 2">
    <name type="scientific">Dendrobium thyrsiflorum</name>
    <name type="common">Pinecone-like raceme dendrobium</name>
    <name type="synonym">Orchid</name>
    <dbReference type="NCBI Taxonomy" id="117978"/>
    <lineage>
        <taxon>Eukaryota</taxon>
        <taxon>Viridiplantae</taxon>
        <taxon>Streptophyta</taxon>
        <taxon>Embryophyta</taxon>
        <taxon>Tracheophyta</taxon>
        <taxon>Spermatophyta</taxon>
        <taxon>Magnoliopsida</taxon>
        <taxon>Liliopsida</taxon>
        <taxon>Asparagales</taxon>
        <taxon>Orchidaceae</taxon>
        <taxon>Epidendroideae</taxon>
        <taxon>Malaxideae</taxon>
        <taxon>Dendrobiinae</taxon>
        <taxon>Dendrobium</taxon>
    </lineage>
</organism>
<gene>
    <name evidence="1" type="ORF">M5K25_013278</name>
</gene>
<evidence type="ECO:0000313" key="2">
    <source>
        <dbReference type="Proteomes" id="UP001552299"/>
    </source>
</evidence>
<dbReference type="AlphaFoldDB" id="A0ABD0UT98"/>
<reference evidence="1 2" key="1">
    <citation type="journal article" date="2024" name="Plant Biotechnol. J.">
        <title>Dendrobium thyrsiflorum genome and its molecular insights into genes involved in important horticultural traits.</title>
        <authorList>
            <person name="Chen B."/>
            <person name="Wang J.Y."/>
            <person name="Zheng P.J."/>
            <person name="Li K.L."/>
            <person name="Liang Y.M."/>
            <person name="Chen X.F."/>
            <person name="Zhang C."/>
            <person name="Zhao X."/>
            <person name="He X."/>
            <person name="Zhang G.Q."/>
            <person name="Liu Z.J."/>
            <person name="Xu Q."/>
        </authorList>
    </citation>
    <scope>NUCLEOTIDE SEQUENCE [LARGE SCALE GENOMIC DNA]</scope>
    <source>
        <strain evidence="1">GZMU011</strain>
    </source>
</reference>
<comment type="caution">
    <text evidence="1">The sequence shown here is derived from an EMBL/GenBank/DDBJ whole genome shotgun (WGS) entry which is preliminary data.</text>
</comment>
<name>A0ABD0UT98_DENTH</name>
<dbReference type="Proteomes" id="UP001552299">
    <property type="component" value="Unassembled WGS sequence"/>
</dbReference>
<dbReference type="EMBL" id="JANQDX010000011">
    <property type="protein sequence ID" value="KAL0915819.1"/>
    <property type="molecule type" value="Genomic_DNA"/>
</dbReference>
<protein>
    <submittedName>
        <fullName evidence="1">Uncharacterized protein</fullName>
    </submittedName>
</protein>